<keyword evidence="1" id="KW-0472">Membrane</keyword>
<feature type="transmembrane region" description="Helical" evidence="1">
    <location>
        <begin position="24"/>
        <end position="43"/>
    </location>
</feature>
<keyword evidence="1" id="KW-0812">Transmembrane</keyword>
<gene>
    <name evidence="2" type="ORF">C8D82_13630</name>
</gene>
<keyword evidence="1" id="KW-1133">Transmembrane helix</keyword>
<evidence type="ECO:0000256" key="1">
    <source>
        <dbReference type="SAM" id="Phobius"/>
    </source>
</evidence>
<evidence type="ECO:0000313" key="3">
    <source>
        <dbReference type="Proteomes" id="UP000245959"/>
    </source>
</evidence>
<reference evidence="2 3" key="1">
    <citation type="submission" date="2018-04" db="EMBL/GenBank/DDBJ databases">
        <title>Genomic Encyclopedia of Type Strains, Phase IV (KMG-IV): sequencing the most valuable type-strain genomes for metagenomic binning, comparative biology and taxonomic classification.</title>
        <authorList>
            <person name="Goeker M."/>
        </authorList>
    </citation>
    <scope>NUCLEOTIDE SEQUENCE [LARGE SCALE GENOMIC DNA]</scope>
    <source>
        <strain evidence="2 3">DSM 14823</strain>
    </source>
</reference>
<dbReference type="GeneID" id="78296828"/>
<name>A0A2U1AIC4_9BACT</name>
<comment type="caution">
    <text evidence="2">The sequence shown here is derived from an EMBL/GenBank/DDBJ whole genome shotgun (WGS) entry which is preliminary data.</text>
</comment>
<dbReference type="AlphaFoldDB" id="A0A2U1AIC4"/>
<dbReference type="Proteomes" id="UP000245959">
    <property type="component" value="Unassembled WGS sequence"/>
</dbReference>
<accession>A0A2U1AIC4</accession>
<evidence type="ECO:0000313" key="2">
    <source>
        <dbReference type="EMBL" id="PVY36115.1"/>
    </source>
</evidence>
<protein>
    <submittedName>
        <fullName evidence="2">Uncharacterized protein</fullName>
    </submittedName>
</protein>
<proteinExistence type="predicted"/>
<keyword evidence="3" id="KW-1185">Reference proteome</keyword>
<sequence length="246" mass="27533">MLARIMRLAERFCGAILRGFRRNWIAWSALIAVSAVAAVPVVLHRCHANARLLEVENSPCGAYRVEIYALPLQAGTPSGGESSRLVVLRNRHGEMLASGCGAVQGLRWREDRLEVEGVATWRLPPVSLSIQDGMKEADRWDWSNKSAGFIWLQFWNLLSGLLKPAALIVIWGSGCFRRRFLWTLFALAEFSSACGVMTEQNLYHYEDWGYRLPFGALAVLAAWGWRKWRSVAGECVCPGGARPDQL</sequence>
<dbReference type="RefSeq" id="WP_116885558.1">
    <property type="nucleotide sequence ID" value="NZ_DBFOHU010000163.1"/>
</dbReference>
<organism evidence="2 3">
    <name type="scientific">Victivallis vadensis</name>
    <dbReference type="NCBI Taxonomy" id="172901"/>
    <lineage>
        <taxon>Bacteria</taxon>
        <taxon>Pseudomonadati</taxon>
        <taxon>Lentisphaerota</taxon>
        <taxon>Lentisphaeria</taxon>
        <taxon>Victivallales</taxon>
        <taxon>Victivallaceae</taxon>
        <taxon>Victivallis</taxon>
    </lineage>
</organism>
<dbReference type="EMBL" id="QEKH01000036">
    <property type="protein sequence ID" value="PVY36115.1"/>
    <property type="molecule type" value="Genomic_DNA"/>
</dbReference>
<feature type="transmembrane region" description="Helical" evidence="1">
    <location>
        <begin position="150"/>
        <end position="173"/>
    </location>
</feature>